<gene>
    <name evidence="4" type="ORF">NYP16_04680</name>
</gene>
<dbReference type="GO" id="GO:0016903">
    <property type="term" value="F:oxidoreductase activity, acting on the aldehyde or oxo group of donors"/>
    <property type="evidence" value="ECO:0007669"/>
    <property type="project" value="InterPro"/>
</dbReference>
<dbReference type="Pfam" id="PF20169">
    <property type="entry name" value="DUF6537"/>
    <property type="match status" value="1"/>
</dbReference>
<dbReference type="InterPro" id="IPR019752">
    <property type="entry name" value="Pyrv/ketoisovalerate_OxRed_cat"/>
</dbReference>
<feature type="domain" description="Pyruvate/ketoisovalerate oxidoreductase catalytic" evidence="2">
    <location>
        <begin position="16"/>
        <end position="207"/>
    </location>
</feature>
<evidence type="ECO:0000259" key="2">
    <source>
        <dbReference type="Pfam" id="PF01558"/>
    </source>
</evidence>
<dbReference type="NCBIfam" id="NF006179">
    <property type="entry name" value="PRK08312.1"/>
    <property type="match status" value="1"/>
</dbReference>
<dbReference type="PANTHER" id="PTHR43854">
    <property type="entry name" value="INDOLEPYRUVATE OXIDOREDUCTASE SUBUNIT IORB"/>
    <property type="match status" value="1"/>
</dbReference>
<dbReference type="InterPro" id="IPR052198">
    <property type="entry name" value="IorB_Oxidoreductase"/>
</dbReference>
<dbReference type="EMBL" id="JANWOI010000001">
    <property type="protein sequence ID" value="MDA5193252.1"/>
    <property type="molecule type" value="Genomic_DNA"/>
</dbReference>
<reference evidence="4" key="1">
    <citation type="submission" date="2022-08" db="EMBL/GenBank/DDBJ databases">
        <authorList>
            <person name="Vandamme P."/>
            <person name="Hettiarachchi A."/>
            <person name="Peeters C."/>
            <person name="Cnockaert M."/>
            <person name="Carlier A."/>
        </authorList>
    </citation>
    <scope>NUCLEOTIDE SEQUENCE</scope>
    <source>
        <strain evidence="4">LMG 31809</strain>
    </source>
</reference>
<evidence type="ECO:0000256" key="1">
    <source>
        <dbReference type="ARBA" id="ARBA00023002"/>
    </source>
</evidence>
<comment type="caution">
    <text evidence="4">The sequence shown here is derived from an EMBL/GenBank/DDBJ whole genome shotgun (WGS) entry which is preliminary data.</text>
</comment>
<reference evidence="4" key="2">
    <citation type="journal article" date="2023" name="Syst. Appl. Microbiol.">
        <title>Govania unica gen. nov., sp. nov., a rare biosphere bacterium that represents a novel family in the class Alphaproteobacteria.</title>
        <authorList>
            <person name="Vandamme P."/>
            <person name="Peeters C."/>
            <person name="Hettiarachchi A."/>
            <person name="Cnockaert M."/>
            <person name="Carlier A."/>
        </authorList>
    </citation>
    <scope>NUCLEOTIDE SEQUENCE</scope>
    <source>
        <strain evidence="4">LMG 31809</strain>
    </source>
</reference>
<dbReference type="InterPro" id="IPR002869">
    <property type="entry name" value="Pyrv_flavodox_OxRed_cen"/>
</dbReference>
<name>A0A9X3TXN7_9PROT</name>
<dbReference type="Pfam" id="PF01558">
    <property type="entry name" value="POR"/>
    <property type="match status" value="1"/>
</dbReference>
<dbReference type="SUPFAM" id="SSF53323">
    <property type="entry name" value="Pyruvate-ferredoxin oxidoreductase, PFOR, domain III"/>
    <property type="match status" value="1"/>
</dbReference>
<keyword evidence="1" id="KW-0560">Oxidoreductase</keyword>
<dbReference type="InterPro" id="IPR046667">
    <property type="entry name" value="DUF6537"/>
</dbReference>
<dbReference type="RefSeq" id="WP_274942946.1">
    <property type="nucleotide sequence ID" value="NZ_JANWOI010000001.1"/>
</dbReference>
<dbReference type="Proteomes" id="UP001141619">
    <property type="component" value="Unassembled WGS sequence"/>
</dbReference>
<sequence>MTTNPRPISIAIAALGGQGGGVLAQWIVDLAEANAYRAQYTSVPGVAQRTGATIYFVELFPDAAAKAAGKAPVLALMPAPGDVDIVIASELMEAGRSIARGLVSPDFTTLIASDHRVYAIAEKEVMGDGRGDEDMVREAAAKAAKSLILFDMNKVAEETGTVISSVLFGALAGSGALPFPRESYEETIKQTGKAVPTNLKAFARAYDEAQARAPRQLPTVAAAPRSALEARVGNFPAEVQEFVRHGIARLVDYQDQAYATLYLDRLDTIAAAAKAAPDNRLLSETARYLALWMGFEDVIRVADLKTRPTRMDAVRKEVHAKPDQIFYVVEFFHPRFEEVCDTLPVSLGTSLLKSEFARKILAPFFTKGRNIQTAKLSGFLPLFFLARMRRFRRGTLRFQKENALIEQWLGLVADYAGKDYALAAELAECPRLIKGYGDTHERGTARYSNILSRLSRLDADSLRALREAALQDEDGCAFNAELAKVA</sequence>
<evidence type="ECO:0000259" key="3">
    <source>
        <dbReference type="Pfam" id="PF20169"/>
    </source>
</evidence>
<accession>A0A9X3TXN7</accession>
<proteinExistence type="predicted"/>
<organism evidence="4 5">
    <name type="scientific">Govanella unica</name>
    <dbReference type="NCBI Taxonomy" id="2975056"/>
    <lineage>
        <taxon>Bacteria</taxon>
        <taxon>Pseudomonadati</taxon>
        <taxon>Pseudomonadota</taxon>
        <taxon>Alphaproteobacteria</taxon>
        <taxon>Emcibacterales</taxon>
        <taxon>Govanellaceae</taxon>
        <taxon>Govanella</taxon>
    </lineage>
</organism>
<keyword evidence="5" id="KW-1185">Reference proteome</keyword>
<feature type="domain" description="DUF6537" evidence="3">
    <location>
        <begin position="239"/>
        <end position="451"/>
    </location>
</feature>
<evidence type="ECO:0000313" key="4">
    <source>
        <dbReference type="EMBL" id="MDA5193252.1"/>
    </source>
</evidence>
<evidence type="ECO:0000313" key="5">
    <source>
        <dbReference type="Proteomes" id="UP001141619"/>
    </source>
</evidence>
<dbReference type="Gene3D" id="3.40.920.10">
    <property type="entry name" value="Pyruvate-ferredoxin oxidoreductase, PFOR, domain III"/>
    <property type="match status" value="1"/>
</dbReference>
<dbReference type="AlphaFoldDB" id="A0A9X3TXN7"/>
<dbReference type="PANTHER" id="PTHR43854:SF1">
    <property type="entry name" value="INDOLEPYRUVATE OXIDOREDUCTASE SUBUNIT IORB"/>
    <property type="match status" value="1"/>
</dbReference>
<protein>
    <submittedName>
        <fullName evidence="4">Indolepyruvate oxidoreductase subunit beta family protein</fullName>
    </submittedName>
</protein>